<evidence type="ECO:0000313" key="3">
    <source>
        <dbReference type="Proteomes" id="UP000252770"/>
    </source>
</evidence>
<keyword evidence="3" id="KW-1185">Reference proteome</keyword>
<dbReference type="InterPro" id="IPR001451">
    <property type="entry name" value="Hexapep"/>
</dbReference>
<comment type="caution">
    <text evidence="2">The sequence shown here is derived from an EMBL/GenBank/DDBJ whole genome shotgun (WGS) entry which is preliminary data.</text>
</comment>
<name>A0A367Z063_9ACTN</name>
<protein>
    <submittedName>
        <fullName evidence="2">Acyltransferase</fullName>
    </submittedName>
</protein>
<dbReference type="GO" id="GO:0016746">
    <property type="term" value="F:acyltransferase activity"/>
    <property type="evidence" value="ECO:0007669"/>
    <property type="project" value="UniProtKB-KW"/>
</dbReference>
<dbReference type="InterPro" id="IPR011004">
    <property type="entry name" value="Trimer_LpxA-like_sf"/>
</dbReference>
<accession>A0A367Z063</accession>
<dbReference type="Pfam" id="PF14602">
    <property type="entry name" value="Hexapep_2"/>
    <property type="match status" value="1"/>
</dbReference>
<dbReference type="InterPro" id="IPR051159">
    <property type="entry name" value="Hexapeptide_acetyltransf"/>
</dbReference>
<reference evidence="2 3" key="1">
    <citation type="submission" date="2018-07" db="EMBL/GenBank/DDBJ databases">
        <title>Desertimonas flava gen. nov. sp. nov.</title>
        <authorList>
            <person name="Liu S."/>
        </authorList>
    </citation>
    <scope>NUCLEOTIDE SEQUENCE [LARGE SCALE GENOMIC DNA]</scope>
    <source>
        <strain evidence="2 3">16Sb5-5</strain>
    </source>
</reference>
<evidence type="ECO:0000256" key="1">
    <source>
        <dbReference type="SAM" id="MobiDB-lite"/>
    </source>
</evidence>
<dbReference type="CDD" id="cd04647">
    <property type="entry name" value="LbH_MAT_like"/>
    <property type="match status" value="1"/>
</dbReference>
<dbReference type="EMBL" id="QOUI01000001">
    <property type="protein sequence ID" value="RCK71484.1"/>
    <property type="molecule type" value="Genomic_DNA"/>
</dbReference>
<keyword evidence="2" id="KW-0012">Acyltransferase</keyword>
<feature type="region of interest" description="Disordered" evidence="1">
    <location>
        <begin position="1"/>
        <end position="23"/>
    </location>
</feature>
<gene>
    <name evidence="2" type="ORF">DT076_00995</name>
</gene>
<dbReference type="PANTHER" id="PTHR23416">
    <property type="entry name" value="SIALIC ACID SYNTHASE-RELATED"/>
    <property type="match status" value="1"/>
</dbReference>
<proteinExistence type="predicted"/>
<dbReference type="Proteomes" id="UP000252770">
    <property type="component" value="Unassembled WGS sequence"/>
</dbReference>
<sequence length="275" mass="29402">MAGAGPGRPPAGPGGAPGGVLQRVGDRVPATVSEAAATDGAPVRRTGAWSTLRWLVRRRWLRPVYLRSWVRYRLARLRHPDVEFEGFVFLGRGVRLEVARGVGRLRIGAWTHLADGVTLRAHEGTVTIGPKCVLGAGLTVNAHLDVSIGEATIIGDRVYVCDFDHDFTDPRVRIKDQGLVRSPVSIGPDCWLGTGVTVVRGTELGQGCVVAAHAVARGVYPPGSVVAGVPGRVVADRAQRWREQADVRAYVDGLGEQALERVRRLVAGLPPAGYP</sequence>
<dbReference type="SUPFAM" id="SSF51161">
    <property type="entry name" value="Trimeric LpxA-like enzymes"/>
    <property type="match status" value="1"/>
</dbReference>
<organism evidence="2 3">
    <name type="scientific">Desertihabitans brevis</name>
    <dbReference type="NCBI Taxonomy" id="2268447"/>
    <lineage>
        <taxon>Bacteria</taxon>
        <taxon>Bacillati</taxon>
        <taxon>Actinomycetota</taxon>
        <taxon>Actinomycetes</taxon>
        <taxon>Propionibacteriales</taxon>
        <taxon>Propionibacteriaceae</taxon>
        <taxon>Desertihabitans</taxon>
    </lineage>
</organism>
<keyword evidence="2" id="KW-0808">Transferase</keyword>
<dbReference type="Gene3D" id="2.160.10.10">
    <property type="entry name" value="Hexapeptide repeat proteins"/>
    <property type="match status" value="1"/>
</dbReference>
<evidence type="ECO:0000313" key="2">
    <source>
        <dbReference type="EMBL" id="RCK71484.1"/>
    </source>
</evidence>
<dbReference type="Pfam" id="PF00132">
    <property type="entry name" value="Hexapep"/>
    <property type="match status" value="1"/>
</dbReference>
<dbReference type="AlphaFoldDB" id="A0A367Z063"/>